<proteinExistence type="predicted"/>
<dbReference type="SUPFAM" id="SSF53098">
    <property type="entry name" value="Ribonuclease H-like"/>
    <property type="match status" value="1"/>
</dbReference>
<feature type="non-terminal residue" evidence="1">
    <location>
        <position position="1"/>
    </location>
</feature>
<dbReference type="InterPro" id="IPR036397">
    <property type="entry name" value="RNaseH_sf"/>
</dbReference>
<dbReference type="GO" id="GO:0003676">
    <property type="term" value="F:nucleic acid binding"/>
    <property type="evidence" value="ECO:0007669"/>
    <property type="project" value="InterPro"/>
</dbReference>
<dbReference type="EMBL" id="KN655680">
    <property type="protein sequence ID" value="KHN24151.1"/>
    <property type="molecule type" value="Genomic_DNA"/>
</dbReference>
<evidence type="ECO:0000313" key="1">
    <source>
        <dbReference type="EMBL" id="KHN24151.1"/>
    </source>
</evidence>
<dbReference type="Proteomes" id="UP000053555">
    <property type="component" value="Unassembled WGS sequence"/>
</dbReference>
<accession>A0A0B2QRB1</accession>
<gene>
    <name evidence="1" type="ORF">glysoja_034809</name>
</gene>
<sequence length="151" mass="17219">FMTIIVVVDRFSKGVHFGALPTQFTAFIVATLFMDTICKLHGFPRSIISDQVMNQTLEQYLHSFVHHQPVSWFKFLALAEWSYNTSQHASTGLTPYEVIYGKAPPTFSSYLRGSSRNDVVDSVLGTREEVHALLKRKLLKAQENMKFFADQ</sequence>
<reference evidence="1" key="1">
    <citation type="submission" date="2014-07" db="EMBL/GenBank/DDBJ databases">
        <title>Identification of a novel salt tolerance gene in wild soybean by whole-genome sequencing.</title>
        <authorList>
            <person name="Lam H.-M."/>
            <person name="Qi X."/>
            <person name="Li M.-W."/>
            <person name="Liu X."/>
            <person name="Xie M."/>
            <person name="Ni M."/>
            <person name="Xu X."/>
        </authorList>
    </citation>
    <scope>NUCLEOTIDE SEQUENCE [LARGE SCALE GENOMIC DNA]</scope>
    <source>
        <tissue evidence="1">Root</tissue>
    </source>
</reference>
<dbReference type="InterPro" id="IPR012337">
    <property type="entry name" value="RNaseH-like_sf"/>
</dbReference>
<dbReference type="PANTHER" id="PTHR45835">
    <property type="entry name" value="YALI0A06105P"/>
    <property type="match status" value="1"/>
</dbReference>
<protein>
    <submittedName>
        <fullName evidence="1">Uncharacterized protein</fullName>
    </submittedName>
</protein>
<name>A0A0B2QRB1_GLYSO</name>
<dbReference type="AlphaFoldDB" id="A0A0B2QRB1"/>
<dbReference type="PANTHER" id="PTHR45835:SF99">
    <property type="entry name" value="CHROMO DOMAIN-CONTAINING PROTEIN-RELATED"/>
    <property type="match status" value="1"/>
</dbReference>
<organism evidence="1">
    <name type="scientific">Glycine soja</name>
    <name type="common">Wild soybean</name>
    <dbReference type="NCBI Taxonomy" id="3848"/>
    <lineage>
        <taxon>Eukaryota</taxon>
        <taxon>Viridiplantae</taxon>
        <taxon>Streptophyta</taxon>
        <taxon>Embryophyta</taxon>
        <taxon>Tracheophyta</taxon>
        <taxon>Spermatophyta</taxon>
        <taxon>Magnoliopsida</taxon>
        <taxon>eudicotyledons</taxon>
        <taxon>Gunneridae</taxon>
        <taxon>Pentapetalae</taxon>
        <taxon>rosids</taxon>
        <taxon>fabids</taxon>
        <taxon>Fabales</taxon>
        <taxon>Fabaceae</taxon>
        <taxon>Papilionoideae</taxon>
        <taxon>50 kb inversion clade</taxon>
        <taxon>NPAAA clade</taxon>
        <taxon>indigoferoid/millettioid clade</taxon>
        <taxon>Phaseoleae</taxon>
        <taxon>Glycine</taxon>
        <taxon>Glycine subgen. Soja</taxon>
    </lineage>
</organism>
<dbReference type="Gene3D" id="3.30.420.10">
    <property type="entry name" value="Ribonuclease H-like superfamily/Ribonuclease H"/>
    <property type="match status" value="2"/>
</dbReference>
<feature type="non-terminal residue" evidence="1">
    <location>
        <position position="151"/>
    </location>
</feature>